<proteinExistence type="predicted"/>
<dbReference type="AlphaFoldDB" id="A0A239HMN2"/>
<name>A0A239HMN2_9BURK</name>
<organism evidence="1 2">
    <name type="scientific">Noviherbaspirillum humi</name>
    <dbReference type="NCBI Taxonomy" id="1688639"/>
    <lineage>
        <taxon>Bacteria</taxon>
        <taxon>Pseudomonadati</taxon>
        <taxon>Pseudomonadota</taxon>
        <taxon>Betaproteobacteria</taxon>
        <taxon>Burkholderiales</taxon>
        <taxon>Oxalobacteraceae</taxon>
        <taxon>Noviherbaspirillum</taxon>
    </lineage>
</organism>
<dbReference type="Pfam" id="PF07963">
    <property type="entry name" value="N_methyl"/>
    <property type="match status" value="1"/>
</dbReference>
<dbReference type="Gene3D" id="3.30.700.10">
    <property type="entry name" value="Glycoprotein, Type 4 Pilin"/>
    <property type="match status" value="1"/>
</dbReference>
<sequence length="176" mass="18340">MRRKRCGFTLVELIFVTVIVSVLAAVTMVKVNANSAQRTLAAQADQLRRDLSQVQALAISAGVPLRLSVNASGNAYQVVCLAQSSGNLCSAVNATPINPTTGSSYQVTLDQALIAPANTTVDFDTAGRPGTYSASGSSYVWASMLTANPAKTLTITVSGQSLSVYVRPVSGLAERS</sequence>
<dbReference type="InterPro" id="IPR012902">
    <property type="entry name" value="N_methyl_site"/>
</dbReference>
<dbReference type="InterPro" id="IPR045584">
    <property type="entry name" value="Pilin-like"/>
</dbReference>
<dbReference type="Proteomes" id="UP000198284">
    <property type="component" value="Unassembled WGS sequence"/>
</dbReference>
<dbReference type="NCBIfam" id="TIGR02532">
    <property type="entry name" value="IV_pilin_GFxxxE"/>
    <property type="match status" value="1"/>
</dbReference>
<reference evidence="1 2" key="1">
    <citation type="submission" date="2017-06" db="EMBL/GenBank/DDBJ databases">
        <authorList>
            <person name="Kim H.J."/>
            <person name="Triplett B.A."/>
        </authorList>
    </citation>
    <scope>NUCLEOTIDE SEQUENCE [LARGE SCALE GENOMIC DNA]</scope>
    <source>
        <strain evidence="1 2">U15</strain>
    </source>
</reference>
<evidence type="ECO:0000313" key="2">
    <source>
        <dbReference type="Proteomes" id="UP000198284"/>
    </source>
</evidence>
<accession>A0A239HMN2</accession>
<evidence type="ECO:0000313" key="1">
    <source>
        <dbReference type="EMBL" id="SNS82646.1"/>
    </source>
</evidence>
<dbReference type="SUPFAM" id="SSF54523">
    <property type="entry name" value="Pili subunits"/>
    <property type="match status" value="1"/>
</dbReference>
<protein>
    <submittedName>
        <fullName evidence="1">Prepilin-type N-terminal cleavage/methylation domain-containing protein</fullName>
    </submittedName>
</protein>
<keyword evidence="2" id="KW-1185">Reference proteome</keyword>
<gene>
    <name evidence="1" type="ORF">SAMN06265795_10773</name>
</gene>
<dbReference type="EMBL" id="FZOT01000007">
    <property type="protein sequence ID" value="SNS82646.1"/>
    <property type="molecule type" value="Genomic_DNA"/>
</dbReference>